<keyword evidence="1" id="KW-0472">Membrane</keyword>
<evidence type="ECO:0000313" key="2">
    <source>
        <dbReference type="EMBL" id="PIW36969.1"/>
    </source>
</evidence>
<dbReference type="EMBL" id="PFGC01000033">
    <property type="protein sequence ID" value="PIW36969.1"/>
    <property type="molecule type" value="Genomic_DNA"/>
</dbReference>
<feature type="transmembrane region" description="Helical" evidence="1">
    <location>
        <begin position="6"/>
        <end position="26"/>
    </location>
</feature>
<sequence length="169" mass="18337">MMTGIINKLLAGAMVIVIVIVAITIFSPGGRKAAQRNVQRTTDTETIIATVEQIQEQKKSDSFPEDLTSTLSDLDQQSGTVQMILRKPATDFDCRTTCGVQVIARENCTVDFSTIPREILNKVPLDPSRDPAVGVTGYYINSANGVLTVGACEPEQEPNGRTPEILVTR</sequence>
<evidence type="ECO:0000256" key="1">
    <source>
        <dbReference type="SAM" id="Phobius"/>
    </source>
</evidence>
<reference evidence="2 3" key="1">
    <citation type="submission" date="2017-09" db="EMBL/GenBank/DDBJ databases">
        <title>Depth-based differentiation of microbial function through sediment-hosted aquifers and enrichment of novel symbionts in the deep terrestrial subsurface.</title>
        <authorList>
            <person name="Probst A.J."/>
            <person name="Ladd B."/>
            <person name="Jarett J.K."/>
            <person name="Geller-Mcgrath D.E."/>
            <person name="Sieber C.M."/>
            <person name="Emerson J.B."/>
            <person name="Anantharaman K."/>
            <person name="Thomas B.C."/>
            <person name="Malmstrom R."/>
            <person name="Stieglmeier M."/>
            <person name="Klingl A."/>
            <person name="Woyke T."/>
            <person name="Ryan C.M."/>
            <person name="Banfield J.F."/>
        </authorList>
    </citation>
    <scope>NUCLEOTIDE SEQUENCE [LARGE SCALE GENOMIC DNA]</scope>
    <source>
        <strain evidence="2">CG15_BIG_FIL_POST_REV_8_21_14_020_45_12</strain>
    </source>
</reference>
<keyword evidence="1" id="KW-1133">Transmembrane helix</keyword>
<dbReference type="AlphaFoldDB" id="A0A2M7H425"/>
<keyword evidence="1" id="KW-0812">Transmembrane</keyword>
<evidence type="ECO:0000313" key="3">
    <source>
        <dbReference type="Proteomes" id="UP000230292"/>
    </source>
</evidence>
<dbReference type="Proteomes" id="UP000230292">
    <property type="component" value="Unassembled WGS sequence"/>
</dbReference>
<name>A0A2M7H425_9BACT</name>
<gene>
    <name evidence="2" type="ORF">COW24_02555</name>
</gene>
<protein>
    <submittedName>
        <fullName evidence="2">Uncharacterized protein</fullName>
    </submittedName>
</protein>
<accession>A0A2M7H425</accession>
<organism evidence="2 3">
    <name type="scientific">Candidatus Kerfeldbacteria bacterium CG15_BIG_FIL_POST_REV_8_21_14_020_45_12</name>
    <dbReference type="NCBI Taxonomy" id="2014247"/>
    <lineage>
        <taxon>Bacteria</taxon>
        <taxon>Candidatus Kerfeldiibacteriota</taxon>
    </lineage>
</organism>
<proteinExistence type="predicted"/>
<comment type="caution">
    <text evidence="2">The sequence shown here is derived from an EMBL/GenBank/DDBJ whole genome shotgun (WGS) entry which is preliminary data.</text>
</comment>